<keyword evidence="2" id="KW-1185">Reference proteome</keyword>
<protein>
    <submittedName>
        <fullName evidence="1">Uncharacterized protein</fullName>
    </submittedName>
</protein>
<name>A0ACB9D546_9ASTR</name>
<evidence type="ECO:0000313" key="2">
    <source>
        <dbReference type="Proteomes" id="UP001056120"/>
    </source>
</evidence>
<sequence length="520" mass="58291">MDHRSTVDMDKERLTAELDIKDSTSVVIKIRRKLPDFLQSVKLKYVKLGYGYSCNTATLLTLVILFSLFIATLTQLTGLRVTLIFTSLDAATGLTAAVLLLFLSGVYYAKRPTPVYLVDFACYKPEDEFQIANAEFTKMSEESAFFEEDTLHFQKRIAARSGVGDATYLPRGITARPPELNMKQARSEAELVMFGALDSLFTKTGVRPEEISILIVNCSLFNPTPSLSSMIVNHYKFRPDIMSFNLGGMGCSAGLISIDLAQHLLKANPNSYAVVLSMENITLNWYPGNERSMLLCNCIFRMGGAAMLLSNKSRDRRRSKYELAHTVRSHKGADDKCYNCIYQREDDKGIVGVSLARELMAVAGDALKTNITTLGPLVLPFSEQLMFFLTLVKRKVFKMKVKPYIPDFKLAFEHFCIHAGGRAVLDEIEKNLNLTERHMEPSRMTLHRFGNTSSSSLWYELSYAEAKGRVLKGDRIWQIAFGSGFKCNSAVWRTLKSVPAGCEGNPWADSIDKYPVKIPV</sequence>
<accession>A0ACB9D546</accession>
<gene>
    <name evidence="1" type="ORF">L1987_59089</name>
</gene>
<dbReference type="Proteomes" id="UP001056120">
    <property type="component" value="Linkage Group LG20"/>
</dbReference>
<reference evidence="2" key="1">
    <citation type="journal article" date="2022" name="Mol. Ecol. Resour.">
        <title>The genomes of chicory, endive, great burdock and yacon provide insights into Asteraceae palaeo-polyploidization history and plant inulin production.</title>
        <authorList>
            <person name="Fan W."/>
            <person name="Wang S."/>
            <person name="Wang H."/>
            <person name="Wang A."/>
            <person name="Jiang F."/>
            <person name="Liu H."/>
            <person name="Zhao H."/>
            <person name="Xu D."/>
            <person name="Zhang Y."/>
        </authorList>
    </citation>
    <scope>NUCLEOTIDE SEQUENCE [LARGE SCALE GENOMIC DNA]</scope>
    <source>
        <strain evidence="2">cv. Yunnan</strain>
    </source>
</reference>
<organism evidence="1 2">
    <name type="scientific">Smallanthus sonchifolius</name>
    <dbReference type="NCBI Taxonomy" id="185202"/>
    <lineage>
        <taxon>Eukaryota</taxon>
        <taxon>Viridiplantae</taxon>
        <taxon>Streptophyta</taxon>
        <taxon>Embryophyta</taxon>
        <taxon>Tracheophyta</taxon>
        <taxon>Spermatophyta</taxon>
        <taxon>Magnoliopsida</taxon>
        <taxon>eudicotyledons</taxon>
        <taxon>Gunneridae</taxon>
        <taxon>Pentapetalae</taxon>
        <taxon>asterids</taxon>
        <taxon>campanulids</taxon>
        <taxon>Asterales</taxon>
        <taxon>Asteraceae</taxon>
        <taxon>Asteroideae</taxon>
        <taxon>Heliantheae alliance</taxon>
        <taxon>Millerieae</taxon>
        <taxon>Smallanthus</taxon>
    </lineage>
</organism>
<evidence type="ECO:0000313" key="1">
    <source>
        <dbReference type="EMBL" id="KAI3741417.1"/>
    </source>
</evidence>
<reference evidence="1 2" key="2">
    <citation type="journal article" date="2022" name="Mol. Ecol. Resour.">
        <title>The genomes of chicory, endive, great burdock and yacon provide insights into Asteraceae paleo-polyploidization history and plant inulin production.</title>
        <authorList>
            <person name="Fan W."/>
            <person name="Wang S."/>
            <person name="Wang H."/>
            <person name="Wang A."/>
            <person name="Jiang F."/>
            <person name="Liu H."/>
            <person name="Zhao H."/>
            <person name="Xu D."/>
            <person name="Zhang Y."/>
        </authorList>
    </citation>
    <scope>NUCLEOTIDE SEQUENCE [LARGE SCALE GENOMIC DNA]</scope>
    <source>
        <strain evidence="2">cv. Yunnan</strain>
        <tissue evidence="1">Leaves</tissue>
    </source>
</reference>
<dbReference type="EMBL" id="CM042037">
    <property type="protein sequence ID" value="KAI3741417.1"/>
    <property type="molecule type" value="Genomic_DNA"/>
</dbReference>
<proteinExistence type="predicted"/>
<comment type="caution">
    <text evidence="1">The sequence shown here is derived from an EMBL/GenBank/DDBJ whole genome shotgun (WGS) entry which is preliminary data.</text>
</comment>